<dbReference type="AlphaFoldDB" id="A0A0F9F7K9"/>
<evidence type="ECO:0000313" key="1">
    <source>
        <dbReference type="EMBL" id="KKL47077.1"/>
    </source>
</evidence>
<comment type="caution">
    <text evidence="1">The sequence shown here is derived from an EMBL/GenBank/DDBJ whole genome shotgun (WGS) entry which is preliminary data.</text>
</comment>
<sequence length="78" mass="9161">MQFRESPKQKSILSIYEVKELFSDENINYIWDRNLTHFTLNLLTATAGMFLVKFRVCKTRIFTRDIFPLKIAGILSMG</sequence>
<dbReference type="EMBL" id="LAZR01033801">
    <property type="protein sequence ID" value="KKL47077.1"/>
    <property type="molecule type" value="Genomic_DNA"/>
</dbReference>
<reference evidence="1" key="1">
    <citation type="journal article" date="2015" name="Nature">
        <title>Complex archaea that bridge the gap between prokaryotes and eukaryotes.</title>
        <authorList>
            <person name="Spang A."/>
            <person name="Saw J.H."/>
            <person name="Jorgensen S.L."/>
            <person name="Zaremba-Niedzwiedzka K."/>
            <person name="Martijn J."/>
            <person name="Lind A.E."/>
            <person name="van Eijk R."/>
            <person name="Schleper C."/>
            <person name="Guy L."/>
            <person name="Ettema T.J."/>
        </authorList>
    </citation>
    <scope>NUCLEOTIDE SEQUENCE</scope>
</reference>
<accession>A0A0F9F7K9</accession>
<organism evidence="1">
    <name type="scientific">marine sediment metagenome</name>
    <dbReference type="NCBI Taxonomy" id="412755"/>
    <lineage>
        <taxon>unclassified sequences</taxon>
        <taxon>metagenomes</taxon>
        <taxon>ecological metagenomes</taxon>
    </lineage>
</organism>
<name>A0A0F9F7K9_9ZZZZ</name>
<gene>
    <name evidence="1" type="ORF">LCGC14_2339180</name>
</gene>
<proteinExistence type="predicted"/>
<protein>
    <submittedName>
        <fullName evidence="1">Uncharacterized protein</fullName>
    </submittedName>
</protein>